<comment type="caution">
    <text evidence="2">The sequence shown here is derived from an EMBL/GenBank/DDBJ whole genome shotgun (WGS) entry which is preliminary data.</text>
</comment>
<keyword evidence="3" id="KW-1185">Reference proteome</keyword>
<evidence type="ECO:0000256" key="1">
    <source>
        <dbReference type="SAM" id="MobiDB-lite"/>
    </source>
</evidence>
<gene>
    <name evidence="2" type="ORF">ElyMa_001921300</name>
</gene>
<proteinExistence type="predicted"/>
<name>A0AAV4ETN5_9GAST</name>
<dbReference type="AlphaFoldDB" id="A0AAV4ETN5"/>
<protein>
    <submittedName>
        <fullName evidence="2">Uncharacterized protein</fullName>
    </submittedName>
</protein>
<feature type="compositionally biased region" description="Low complexity" evidence="1">
    <location>
        <begin position="45"/>
        <end position="72"/>
    </location>
</feature>
<feature type="region of interest" description="Disordered" evidence="1">
    <location>
        <begin position="36"/>
        <end position="86"/>
    </location>
</feature>
<evidence type="ECO:0000313" key="3">
    <source>
        <dbReference type="Proteomes" id="UP000762676"/>
    </source>
</evidence>
<organism evidence="2 3">
    <name type="scientific">Elysia marginata</name>
    <dbReference type="NCBI Taxonomy" id="1093978"/>
    <lineage>
        <taxon>Eukaryota</taxon>
        <taxon>Metazoa</taxon>
        <taxon>Spiralia</taxon>
        <taxon>Lophotrochozoa</taxon>
        <taxon>Mollusca</taxon>
        <taxon>Gastropoda</taxon>
        <taxon>Heterobranchia</taxon>
        <taxon>Euthyneura</taxon>
        <taxon>Panpulmonata</taxon>
        <taxon>Sacoglossa</taxon>
        <taxon>Placobranchoidea</taxon>
        <taxon>Plakobranchidae</taxon>
        <taxon>Elysia</taxon>
    </lineage>
</organism>
<reference evidence="2 3" key="1">
    <citation type="journal article" date="2021" name="Elife">
        <title>Chloroplast acquisition without the gene transfer in kleptoplastic sea slugs, Plakobranchus ocellatus.</title>
        <authorList>
            <person name="Maeda T."/>
            <person name="Takahashi S."/>
            <person name="Yoshida T."/>
            <person name="Shimamura S."/>
            <person name="Takaki Y."/>
            <person name="Nagai Y."/>
            <person name="Toyoda A."/>
            <person name="Suzuki Y."/>
            <person name="Arimoto A."/>
            <person name="Ishii H."/>
            <person name="Satoh N."/>
            <person name="Nishiyama T."/>
            <person name="Hasebe M."/>
            <person name="Maruyama T."/>
            <person name="Minagawa J."/>
            <person name="Obokata J."/>
            <person name="Shigenobu S."/>
        </authorList>
    </citation>
    <scope>NUCLEOTIDE SEQUENCE [LARGE SCALE GENOMIC DNA]</scope>
</reference>
<accession>A0AAV4ETN5</accession>
<dbReference type="EMBL" id="BMAT01003896">
    <property type="protein sequence ID" value="GFR64392.1"/>
    <property type="molecule type" value="Genomic_DNA"/>
</dbReference>
<sequence length="86" mass="9410">MIVFFTAIGQMREKETNPDRVRKTLNDESLRVSGMSYVDSGDDVASGTSVATEATTASSASARSEQSEASNATDVSVQRESRRYRR</sequence>
<dbReference type="Proteomes" id="UP000762676">
    <property type="component" value="Unassembled WGS sequence"/>
</dbReference>
<feature type="compositionally biased region" description="Basic and acidic residues" evidence="1">
    <location>
        <begin position="77"/>
        <end position="86"/>
    </location>
</feature>
<evidence type="ECO:0000313" key="2">
    <source>
        <dbReference type="EMBL" id="GFR64392.1"/>
    </source>
</evidence>